<sequence>MKVSFSGIYDVRFPYGTKDEFIKQKAQETKAYMIEQGYINPGHFEPIHIDIKDSFNLQKTDKKLADKGIRISSGVDNPWILCDIFEHIDKSLGQQYVDNSKVELVFDKQA</sequence>
<proteinExistence type="predicted"/>
<organism evidence="1 2">
    <name type="scientific">Candidatus Scatenecus faecavium</name>
    <dbReference type="NCBI Taxonomy" id="2840915"/>
    <lineage>
        <taxon>Bacteria</taxon>
        <taxon>Candidatus Scatenecus</taxon>
    </lineage>
</organism>
<comment type="caution">
    <text evidence="1">The sequence shown here is derived from an EMBL/GenBank/DDBJ whole genome shotgun (WGS) entry which is preliminary data.</text>
</comment>
<name>A0A9D1K408_9BACT</name>
<accession>A0A9D1K408</accession>
<dbReference type="AlphaFoldDB" id="A0A9D1K408"/>
<reference evidence="1" key="1">
    <citation type="submission" date="2020-10" db="EMBL/GenBank/DDBJ databases">
        <authorList>
            <person name="Gilroy R."/>
        </authorList>
    </citation>
    <scope>NUCLEOTIDE SEQUENCE</scope>
    <source>
        <strain evidence="1">CHK152-2994</strain>
    </source>
</reference>
<reference evidence="1" key="2">
    <citation type="journal article" date="2021" name="PeerJ">
        <title>Extensive microbial diversity within the chicken gut microbiome revealed by metagenomics and culture.</title>
        <authorList>
            <person name="Gilroy R."/>
            <person name="Ravi A."/>
            <person name="Getino M."/>
            <person name="Pursley I."/>
            <person name="Horton D.L."/>
            <person name="Alikhan N.F."/>
            <person name="Baker D."/>
            <person name="Gharbi K."/>
            <person name="Hall N."/>
            <person name="Watson M."/>
            <person name="Adriaenssens E.M."/>
            <person name="Foster-Nyarko E."/>
            <person name="Jarju S."/>
            <person name="Secka A."/>
            <person name="Antonio M."/>
            <person name="Oren A."/>
            <person name="Chaudhuri R.R."/>
            <person name="La Ragione R."/>
            <person name="Hildebrand F."/>
            <person name="Pallen M.J."/>
        </authorList>
    </citation>
    <scope>NUCLEOTIDE SEQUENCE</scope>
    <source>
        <strain evidence="1">CHK152-2994</strain>
    </source>
</reference>
<evidence type="ECO:0000313" key="1">
    <source>
        <dbReference type="EMBL" id="HIS83332.1"/>
    </source>
</evidence>
<dbReference type="EMBL" id="DVJO01000153">
    <property type="protein sequence ID" value="HIS83332.1"/>
    <property type="molecule type" value="Genomic_DNA"/>
</dbReference>
<dbReference type="Proteomes" id="UP000824139">
    <property type="component" value="Unassembled WGS sequence"/>
</dbReference>
<evidence type="ECO:0000313" key="2">
    <source>
        <dbReference type="Proteomes" id="UP000824139"/>
    </source>
</evidence>
<gene>
    <name evidence="1" type="ORF">IAD41_06990</name>
</gene>
<protein>
    <submittedName>
        <fullName evidence="1">Uncharacterized protein</fullName>
    </submittedName>
</protein>